<gene>
    <name evidence="9" type="ORF">DFL_000767</name>
</gene>
<reference evidence="9 10" key="1">
    <citation type="submission" date="2019-01" db="EMBL/GenBank/DDBJ databases">
        <title>Intercellular communication is required for trap formation in the nematode-trapping fungus Duddingtonia flagrans.</title>
        <authorList>
            <person name="Youssar L."/>
            <person name="Wernet V."/>
            <person name="Hensel N."/>
            <person name="Hildebrandt H.-G."/>
            <person name="Fischer R."/>
        </authorList>
    </citation>
    <scope>NUCLEOTIDE SEQUENCE [LARGE SCALE GENOMIC DNA]</scope>
    <source>
        <strain evidence="9 10">CBS H-5679</strain>
    </source>
</reference>
<evidence type="ECO:0000256" key="3">
    <source>
        <dbReference type="ARBA" id="ARBA00005738"/>
    </source>
</evidence>
<proteinExistence type="inferred from homology"/>
<feature type="transmembrane region" description="Helical" evidence="8">
    <location>
        <begin position="42"/>
        <end position="64"/>
    </location>
</feature>
<keyword evidence="7 8" id="KW-0472">Membrane</keyword>
<keyword evidence="10" id="KW-1185">Reference proteome</keyword>
<evidence type="ECO:0000256" key="7">
    <source>
        <dbReference type="ARBA" id="ARBA00023136"/>
    </source>
</evidence>
<dbReference type="OrthoDB" id="5591789at2759"/>
<dbReference type="PANTHER" id="PTHR13314:SF2">
    <property type="entry name" value="CALCIUM CHANNEL FLOWER HOMOLOG"/>
    <property type="match status" value="1"/>
</dbReference>
<evidence type="ECO:0008006" key="11">
    <source>
        <dbReference type="Google" id="ProtNLM"/>
    </source>
</evidence>
<dbReference type="GO" id="GO:0016192">
    <property type="term" value="P:vesicle-mediated transport"/>
    <property type="evidence" value="ECO:0007669"/>
    <property type="project" value="TreeGrafter"/>
</dbReference>
<feature type="transmembrane region" description="Helical" evidence="8">
    <location>
        <begin position="12"/>
        <end position="36"/>
    </location>
</feature>
<evidence type="ECO:0000256" key="6">
    <source>
        <dbReference type="ARBA" id="ARBA00023034"/>
    </source>
</evidence>
<comment type="caution">
    <text evidence="9">The sequence shown here is derived from an EMBL/GenBank/DDBJ whole genome shotgun (WGS) entry which is preliminary data.</text>
</comment>
<dbReference type="Proteomes" id="UP000283090">
    <property type="component" value="Unassembled WGS sequence"/>
</dbReference>
<comment type="subcellular location">
    <subcellularLocation>
        <location evidence="2">Golgi apparatus membrane</location>
        <topology evidence="2">Multi-pass membrane protein</topology>
    </subcellularLocation>
</comment>
<dbReference type="VEuPathDB" id="FungiDB:DFL_000767"/>
<keyword evidence="5 8" id="KW-1133">Transmembrane helix</keyword>
<evidence type="ECO:0000256" key="5">
    <source>
        <dbReference type="ARBA" id="ARBA00022989"/>
    </source>
</evidence>
<dbReference type="Pfam" id="PF10233">
    <property type="entry name" value="Cg6151-P"/>
    <property type="match status" value="1"/>
</dbReference>
<protein>
    <recommendedName>
        <fullName evidence="11">Golgi apparatus membrane protein TVP18</fullName>
    </recommendedName>
</protein>
<evidence type="ECO:0000256" key="1">
    <source>
        <dbReference type="ARBA" id="ARBA00003246"/>
    </source>
</evidence>
<accession>A0A437AEW8</accession>
<dbReference type="EMBL" id="SAEB01000001">
    <property type="protein sequence ID" value="RVD89774.1"/>
    <property type="molecule type" value="Genomic_DNA"/>
</dbReference>
<evidence type="ECO:0000256" key="8">
    <source>
        <dbReference type="SAM" id="Phobius"/>
    </source>
</evidence>
<comment type="function">
    <text evidence="1">Golgi membrane protein involved in vesicular trafficking.</text>
</comment>
<dbReference type="SMART" id="SM01077">
    <property type="entry name" value="Cg6151-P"/>
    <property type="match status" value="1"/>
</dbReference>
<feature type="transmembrane region" description="Helical" evidence="8">
    <location>
        <begin position="107"/>
        <end position="127"/>
    </location>
</feature>
<evidence type="ECO:0000313" key="9">
    <source>
        <dbReference type="EMBL" id="RVD89774.1"/>
    </source>
</evidence>
<name>A0A437AEW8_ARTFL</name>
<organism evidence="9 10">
    <name type="scientific">Arthrobotrys flagrans</name>
    <name type="common">Nematode-trapping fungus</name>
    <name type="synonym">Trichothecium flagrans</name>
    <dbReference type="NCBI Taxonomy" id="97331"/>
    <lineage>
        <taxon>Eukaryota</taxon>
        <taxon>Fungi</taxon>
        <taxon>Dikarya</taxon>
        <taxon>Ascomycota</taxon>
        <taxon>Pezizomycotina</taxon>
        <taxon>Orbiliomycetes</taxon>
        <taxon>Orbiliales</taxon>
        <taxon>Orbiliaceae</taxon>
        <taxon>Arthrobotrys</taxon>
    </lineage>
</organism>
<dbReference type="STRING" id="97331.A0A437AEW8"/>
<sequence length="148" mass="16419">MGFMDEIKQRNFSIYGQWIGILAILLCLALGIANIFHFDLIILWSVICLVSGLFLIFLEIPLLLRICPTSKAFDTFVRKFSSNYMRAAVYLILSIIQWTSLIRYATSLIACAIILLLAGACYGLAGLKNQEFMNSKTLGGGGIAQMIV</sequence>
<evidence type="ECO:0000256" key="4">
    <source>
        <dbReference type="ARBA" id="ARBA00022692"/>
    </source>
</evidence>
<comment type="similarity">
    <text evidence="3">Belongs to the TVP18 family.</text>
</comment>
<dbReference type="RefSeq" id="XP_067495318.1">
    <property type="nucleotide sequence ID" value="XM_067637287.1"/>
</dbReference>
<evidence type="ECO:0000256" key="2">
    <source>
        <dbReference type="ARBA" id="ARBA00004653"/>
    </source>
</evidence>
<dbReference type="PANTHER" id="PTHR13314">
    <property type="entry name" value="CALCIUM CHANNEL FLOWER HOMOLOG"/>
    <property type="match status" value="1"/>
</dbReference>
<keyword evidence="6" id="KW-0333">Golgi apparatus</keyword>
<dbReference type="GeneID" id="93583078"/>
<dbReference type="InterPro" id="IPR019365">
    <property type="entry name" value="TVP18/Ca-channel_flower"/>
</dbReference>
<dbReference type="AlphaFoldDB" id="A0A437AEW8"/>
<feature type="transmembrane region" description="Helical" evidence="8">
    <location>
        <begin position="84"/>
        <end position="101"/>
    </location>
</feature>
<dbReference type="GO" id="GO:0000139">
    <property type="term" value="C:Golgi membrane"/>
    <property type="evidence" value="ECO:0007669"/>
    <property type="project" value="UniProtKB-SubCell"/>
</dbReference>
<evidence type="ECO:0000313" key="10">
    <source>
        <dbReference type="Proteomes" id="UP000283090"/>
    </source>
</evidence>
<keyword evidence="4 8" id="KW-0812">Transmembrane</keyword>